<proteinExistence type="predicted"/>
<dbReference type="Proteomes" id="UP001064971">
    <property type="component" value="Plasmid pDAETH-3"/>
</dbReference>
<evidence type="ECO:0000313" key="3">
    <source>
        <dbReference type="Proteomes" id="UP001064971"/>
    </source>
</evidence>
<reference evidence="2" key="1">
    <citation type="submission" date="2022-07" db="EMBL/GenBank/DDBJ databases">
        <title>Complete Genome Sequence of the Radioresistant Bacterium Deinococcus aetherius ST0316, Isolated from the Air Dust collected in Lower Stratosphere above Japan.</title>
        <authorList>
            <person name="Satoh K."/>
            <person name="Hagiwara K."/>
            <person name="Katsumata K."/>
            <person name="Kubo A."/>
            <person name="Yokobori S."/>
            <person name="Yamagishi A."/>
            <person name="Oono Y."/>
            <person name="Narumi I."/>
        </authorList>
    </citation>
    <scope>NUCLEOTIDE SEQUENCE</scope>
    <source>
        <strain evidence="2">ST0316</strain>
        <plasmid evidence="2">pDAETH-3</plasmid>
    </source>
</reference>
<feature type="coiled-coil region" evidence="1">
    <location>
        <begin position="75"/>
        <end position="102"/>
    </location>
</feature>
<sequence>MSDALNETTYPAALARIQDLWSAGAGQADHPAHAEFHALYEDIMGYEQEAGMSTAPEPAFQIDTVERLEWFVGKKADIQSKIARVKAQAAAMIRELEREEAGLDWRFGTQAERVLRAQHGRRA</sequence>
<keyword evidence="1" id="KW-0175">Coiled coil</keyword>
<name>A0ABM8ALV3_9DEIO</name>
<geneLocation type="plasmid" evidence="2 3">
    <name>pDAETH-3</name>
</geneLocation>
<evidence type="ECO:0000256" key="1">
    <source>
        <dbReference type="SAM" id="Coils"/>
    </source>
</evidence>
<evidence type="ECO:0000313" key="2">
    <source>
        <dbReference type="EMBL" id="BDP44809.1"/>
    </source>
</evidence>
<gene>
    <name evidence="2" type="ORF">DAETH_47780</name>
</gene>
<keyword evidence="3" id="KW-1185">Reference proteome</keyword>
<organism evidence="2 3">
    <name type="scientific">Deinococcus aetherius</name>
    <dbReference type="NCBI Taxonomy" id="200252"/>
    <lineage>
        <taxon>Bacteria</taxon>
        <taxon>Thermotogati</taxon>
        <taxon>Deinococcota</taxon>
        <taxon>Deinococci</taxon>
        <taxon>Deinococcales</taxon>
        <taxon>Deinococcaceae</taxon>
        <taxon>Deinococcus</taxon>
    </lineage>
</organism>
<accession>A0ABM8ALV3</accession>
<keyword evidence="2" id="KW-0614">Plasmid</keyword>
<dbReference type="EMBL" id="AP026563">
    <property type="protein sequence ID" value="BDP44809.1"/>
    <property type="molecule type" value="Genomic_DNA"/>
</dbReference>
<protein>
    <submittedName>
        <fullName evidence="2">Uncharacterized protein</fullName>
    </submittedName>
</protein>
<dbReference type="RefSeq" id="WP_264778728.1">
    <property type="nucleotide sequence ID" value="NZ_AP026563.1"/>
</dbReference>